<feature type="coiled-coil region" evidence="7">
    <location>
        <begin position="284"/>
        <end position="421"/>
    </location>
</feature>
<dbReference type="GO" id="GO:0030049">
    <property type="term" value="P:muscle filament sliding"/>
    <property type="evidence" value="ECO:0007669"/>
    <property type="project" value="TreeGrafter"/>
</dbReference>
<dbReference type="GO" id="GO:0016460">
    <property type="term" value="C:myosin II complex"/>
    <property type="evidence" value="ECO:0007669"/>
    <property type="project" value="TreeGrafter"/>
</dbReference>
<reference evidence="9" key="1">
    <citation type="submission" date="2025-08" db="UniProtKB">
        <authorList>
            <consortium name="Ensembl"/>
        </authorList>
    </citation>
    <scope>IDENTIFICATION</scope>
</reference>
<dbReference type="GO" id="GO:0005737">
    <property type="term" value="C:cytoplasm"/>
    <property type="evidence" value="ECO:0007669"/>
    <property type="project" value="UniProtKB-SubCell"/>
</dbReference>
<dbReference type="AlphaFoldDB" id="A0A3B3CAU6"/>
<dbReference type="OMA" id="RYETIHG"/>
<name>A0A3B3CAU6_ORYME</name>
<dbReference type="GO" id="GO:0051015">
    <property type="term" value="F:actin filament binding"/>
    <property type="evidence" value="ECO:0007669"/>
    <property type="project" value="TreeGrafter"/>
</dbReference>
<dbReference type="Gene3D" id="1.20.5.340">
    <property type="match status" value="3"/>
</dbReference>
<keyword evidence="4" id="KW-0112">Calmodulin-binding</keyword>
<evidence type="ECO:0000256" key="7">
    <source>
        <dbReference type="SAM" id="Coils"/>
    </source>
</evidence>
<keyword evidence="5 7" id="KW-0175">Coiled coil</keyword>
<dbReference type="PANTHER" id="PTHR45615">
    <property type="entry name" value="MYOSIN HEAVY CHAIN, NON-MUSCLE"/>
    <property type="match status" value="1"/>
</dbReference>
<keyword evidence="6" id="KW-0009">Actin-binding</keyword>
<protein>
    <recommendedName>
        <fullName evidence="8">Myosin tail domain-containing protein</fullName>
    </recommendedName>
</protein>
<dbReference type="Ensembl" id="ENSOMET00000022984.1">
    <property type="protein sequence ID" value="ENSOMEP00000014930.1"/>
    <property type="gene ID" value="ENSOMEG00000016480.1"/>
</dbReference>
<feature type="coiled-coil region" evidence="7">
    <location>
        <begin position="22"/>
        <end position="257"/>
    </location>
</feature>
<evidence type="ECO:0000259" key="8">
    <source>
        <dbReference type="Pfam" id="PF01576"/>
    </source>
</evidence>
<evidence type="ECO:0000313" key="10">
    <source>
        <dbReference type="Proteomes" id="UP000261560"/>
    </source>
</evidence>
<organism evidence="9 10">
    <name type="scientific">Oryzias melastigma</name>
    <name type="common">Marine medaka</name>
    <dbReference type="NCBI Taxonomy" id="30732"/>
    <lineage>
        <taxon>Eukaryota</taxon>
        <taxon>Metazoa</taxon>
        <taxon>Chordata</taxon>
        <taxon>Craniata</taxon>
        <taxon>Vertebrata</taxon>
        <taxon>Euteleostomi</taxon>
        <taxon>Actinopterygii</taxon>
        <taxon>Neopterygii</taxon>
        <taxon>Teleostei</taxon>
        <taxon>Neoteleostei</taxon>
        <taxon>Acanthomorphata</taxon>
        <taxon>Ovalentaria</taxon>
        <taxon>Atherinomorphae</taxon>
        <taxon>Beloniformes</taxon>
        <taxon>Adrianichthyidae</taxon>
        <taxon>Oryziinae</taxon>
        <taxon>Oryzias</taxon>
    </lineage>
</organism>
<evidence type="ECO:0000256" key="1">
    <source>
        <dbReference type="ARBA" id="ARBA00004496"/>
    </source>
</evidence>
<evidence type="ECO:0000256" key="4">
    <source>
        <dbReference type="ARBA" id="ARBA00022860"/>
    </source>
</evidence>
<evidence type="ECO:0000256" key="3">
    <source>
        <dbReference type="ARBA" id="ARBA00022490"/>
    </source>
</evidence>
<comment type="similarity">
    <text evidence="2">Belongs to the TRAFAC class myosin-kinesin ATPase superfamily. Myosin family.</text>
</comment>
<reference evidence="9" key="2">
    <citation type="submission" date="2025-09" db="UniProtKB">
        <authorList>
            <consortium name="Ensembl"/>
        </authorList>
    </citation>
    <scope>IDENTIFICATION</scope>
</reference>
<evidence type="ECO:0000256" key="6">
    <source>
        <dbReference type="ARBA" id="ARBA00023203"/>
    </source>
</evidence>
<dbReference type="Proteomes" id="UP000261560">
    <property type="component" value="Unplaced"/>
</dbReference>
<comment type="subcellular location">
    <subcellularLocation>
        <location evidence="1">Cytoplasm</location>
    </subcellularLocation>
</comment>
<dbReference type="GeneTree" id="ENSGT00940000154805"/>
<dbReference type="GO" id="GO:0032982">
    <property type="term" value="C:myosin filament"/>
    <property type="evidence" value="ECO:0007669"/>
    <property type="project" value="TreeGrafter"/>
</dbReference>
<dbReference type="GO" id="GO:0000146">
    <property type="term" value="F:microfilament motor activity"/>
    <property type="evidence" value="ECO:0007669"/>
    <property type="project" value="TreeGrafter"/>
</dbReference>
<dbReference type="InterPro" id="IPR002928">
    <property type="entry name" value="Myosin_tail"/>
</dbReference>
<sequence>MLSNKTNIWQEQDNLCDAEERCEGLIKNKIQLEAKAKELSERLEDEEEINAELTAKKRKLEDECSELKKDIDDLELTLAKVEKEKHARVEELEEELEAERAARAKVEKQRADLSRELEEISERLEEAGGATAAQIEMNKKREAEFQKLRRDLEEATLQHEATAATLRKKQADSVADLGEQIDNLQRVKQKLEKEKSELKLELDDVNDWELLTFFVQTFLEKTCRTLEDQMNEYRNKCEENQRSLNDFTTQKAKLQAENGDTSCSNILVTLNLSVQAKNALAHAVQSARHDCDLLREQYEEEQEAKAELQRGMSKANAEVAQWRTKYETDAIQRTEELEEAKKKLAQRLQEAEEAVEAVNAKCSSLEKTKHRLQNEIEDLMVDVERSNAVAATLDKKQRNFDKQLEQEKSEIQSALEEAEVRLLNHFFKYRKNRLELWSREKTQINESK</sequence>
<keyword evidence="10" id="KW-1185">Reference proteome</keyword>
<dbReference type="Pfam" id="PF01576">
    <property type="entry name" value="Myosin_tail_1"/>
    <property type="match status" value="2"/>
</dbReference>
<evidence type="ECO:0000313" key="9">
    <source>
        <dbReference type="Ensembl" id="ENSOMEP00000014930.1"/>
    </source>
</evidence>
<feature type="domain" description="Myosin tail" evidence="8">
    <location>
        <begin position="275"/>
        <end position="417"/>
    </location>
</feature>
<dbReference type="GO" id="GO:0060048">
    <property type="term" value="P:cardiac muscle contraction"/>
    <property type="evidence" value="ECO:0007669"/>
    <property type="project" value="TreeGrafter"/>
</dbReference>
<evidence type="ECO:0000256" key="2">
    <source>
        <dbReference type="ARBA" id="ARBA00008314"/>
    </source>
</evidence>
<evidence type="ECO:0000256" key="5">
    <source>
        <dbReference type="ARBA" id="ARBA00023054"/>
    </source>
</evidence>
<dbReference type="PaxDb" id="30732-ENSOMEP00000014930"/>
<accession>A0A3B3CAU6</accession>
<dbReference type="GO" id="GO:0007512">
    <property type="term" value="P:adult heart development"/>
    <property type="evidence" value="ECO:0007669"/>
    <property type="project" value="TreeGrafter"/>
</dbReference>
<dbReference type="FunFam" id="1.20.5.340:FF:000003">
    <property type="entry name" value="Myosin heavy chain"/>
    <property type="match status" value="1"/>
</dbReference>
<dbReference type="PANTHER" id="PTHR45615:SF1">
    <property type="entry name" value="MYOSIN-7"/>
    <property type="match status" value="1"/>
</dbReference>
<dbReference type="GO" id="GO:0045214">
    <property type="term" value="P:sarcomere organization"/>
    <property type="evidence" value="ECO:0007669"/>
    <property type="project" value="TreeGrafter"/>
</dbReference>
<keyword evidence="3" id="KW-0963">Cytoplasm</keyword>
<feature type="domain" description="Myosin tail" evidence="8">
    <location>
        <begin position="78"/>
        <end position="258"/>
    </location>
</feature>
<dbReference type="GO" id="GO:0005516">
    <property type="term" value="F:calmodulin binding"/>
    <property type="evidence" value="ECO:0007669"/>
    <property type="project" value="UniProtKB-KW"/>
</dbReference>
<dbReference type="SUPFAM" id="SSF90257">
    <property type="entry name" value="Myosin rod fragments"/>
    <property type="match status" value="2"/>
</dbReference>
<dbReference type="STRING" id="30732.ENSOMEP00000014930"/>
<proteinExistence type="inferred from homology"/>